<evidence type="ECO:0000313" key="4">
    <source>
        <dbReference type="EMBL" id="SFZ75692.1"/>
    </source>
</evidence>
<evidence type="ECO:0000256" key="2">
    <source>
        <dbReference type="SAM" id="SignalP"/>
    </source>
</evidence>
<dbReference type="InterPro" id="IPR036514">
    <property type="entry name" value="SGNH_hydro_sf"/>
</dbReference>
<dbReference type="SMART" id="SM00869">
    <property type="entry name" value="Autotransporter"/>
    <property type="match status" value="1"/>
</dbReference>
<keyword evidence="5" id="KW-1185">Reference proteome</keyword>
<feature type="signal peptide" evidence="2">
    <location>
        <begin position="1"/>
        <end position="26"/>
    </location>
</feature>
<dbReference type="Pfam" id="PF03797">
    <property type="entry name" value="Autotransporter"/>
    <property type="match status" value="1"/>
</dbReference>
<protein>
    <submittedName>
        <fullName evidence="4">Uncharacterized protein YhjY, contains autotransporter beta-barrel domain</fullName>
    </submittedName>
</protein>
<keyword evidence="1" id="KW-0378">Hydrolase</keyword>
<evidence type="ECO:0000259" key="3">
    <source>
        <dbReference type="PROSITE" id="PS51208"/>
    </source>
</evidence>
<evidence type="ECO:0000256" key="1">
    <source>
        <dbReference type="ARBA" id="ARBA00022801"/>
    </source>
</evidence>
<dbReference type="EMBL" id="FPKR01000006">
    <property type="protein sequence ID" value="SFZ75692.1"/>
    <property type="molecule type" value="Genomic_DNA"/>
</dbReference>
<dbReference type="InterPro" id="IPR001087">
    <property type="entry name" value="GDSL"/>
</dbReference>
<dbReference type="InterPro" id="IPR051058">
    <property type="entry name" value="GDSL_Est/Lipase"/>
</dbReference>
<keyword evidence="2" id="KW-0732">Signal</keyword>
<dbReference type="Gene3D" id="3.40.50.1110">
    <property type="entry name" value="SGNH hydrolase"/>
    <property type="match status" value="2"/>
</dbReference>
<dbReference type="InterPro" id="IPR036709">
    <property type="entry name" value="Autotransporte_beta_dom_sf"/>
</dbReference>
<sequence>MTRFGLARKTLTALAVSAALSPLAFAAGNYNSTVFFGDSLTDVGAFGGIAGLPQGARWTIDNADIYASLLAAKYGIKLGAANVSNNTLAGGGTGYAQGGARATEVANAGPGAVEIRDLPTQITDFLAANGGKADPNALYSIWIGGNDVPAALAAAAGAGGTAAGQAVISTAVTSTVNQVKELQKAGAKRIIVNNLPNFGTTPAATSSAIGAVVQQTLPAVGANLTAFASSAPVTTLLGGVPTTVANSVGGALGSGISSNVSAGLAAALTPSLGAAGAAAFQTAFNNNWSGALTTQLTGNLNTALNNTSNLDLATTLGTTLNTTVSNLNSATTIGTVTAQAAGAAQTVVAQGGATQSGLDAARASIVTAISGQLATLQTNVSGAMQGAISTGLGSTVPTAVSSAIGATVNTAVATTLGQMVAANQITAGQAAALSTAITAQLQTIVGQVAAGLPATLQNQIGPAVAAQLQATLATAFSAVSGSAATVNTQLTDQLSTTNANGAYLRVTSGANTFSGLFNSGLSSALAGQDVVLIDIQRLLSEIAADPAKYGFDNVTGQACGATSSLTCTSAQSLPGFLFADDRHPTPEAHKVVYQYIASVLDAPYFAAQLADVQSAAPQSAQAAVDERGVRARSVNGADVFLRMHRLHNDYQGDAETLQSGGANTAVTLGVDTQLGANAVVGAAVSQVRNHTEFAAEVGSFRATSRLLSLFGRYDMSNLSLGADVFFGSTRFDSIERHIQLGAATRTEQADTSGTTVGLRVQGSYTLALGNVSLIPTANLSFSESTVGGYAEANQCGSAAKPAACSTTMRFDEQRVDSLLAGLGAKAEINLGKLTPFASVMAYKETKDDARNVGAGLVSQTTTFKTEVAGPDSSYATLGVGARAQVTKALNGYVSYSHTYGLDNEKRNSVAFGLQGSF</sequence>
<name>A0A1K2HFX7_9NEIS</name>
<dbReference type="PANTHER" id="PTHR45648:SF99">
    <property type="entry name" value="OS02G0740400 PROTEIN"/>
    <property type="match status" value="1"/>
</dbReference>
<reference evidence="4 5" key="1">
    <citation type="submission" date="2016-11" db="EMBL/GenBank/DDBJ databases">
        <authorList>
            <person name="Jaros S."/>
            <person name="Januszkiewicz K."/>
            <person name="Wedrychowicz H."/>
        </authorList>
    </citation>
    <scope>NUCLEOTIDE SEQUENCE [LARGE SCALE GENOMIC DNA]</scope>
    <source>
        <strain evidence="4 5">DSM 18899</strain>
    </source>
</reference>
<accession>A0A1K2HFX7</accession>
<dbReference type="GO" id="GO:0016788">
    <property type="term" value="F:hydrolase activity, acting on ester bonds"/>
    <property type="evidence" value="ECO:0007669"/>
    <property type="project" value="InterPro"/>
</dbReference>
<dbReference type="STRING" id="1121279.SAMN02745887_01689"/>
<dbReference type="Pfam" id="PF00657">
    <property type="entry name" value="Lipase_GDSL"/>
    <property type="match status" value="1"/>
</dbReference>
<dbReference type="Gene3D" id="2.40.128.130">
    <property type="entry name" value="Autotransporter beta-domain"/>
    <property type="match status" value="1"/>
</dbReference>
<organism evidence="4 5">
    <name type="scientific">Chitinimonas taiwanensis DSM 18899</name>
    <dbReference type="NCBI Taxonomy" id="1121279"/>
    <lineage>
        <taxon>Bacteria</taxon>
        <taxon>Pseudomonadati</taxon>
        <taxon>Pseudomonadota</taxon>
        <taxon>Betaproteobacteria</taxon>
        <taxon>Neisseriales</taxon>
        <taxon>Chitinibacteraceae</taxon>
        <taxon>Chitinimonas</taxon>
    </lineage>
</organism>
<dbReference type="InterPro" id="IPR005546">
    <property type="entry name" value="Autotransporte_beta"/>
</dbReference>
<dbReference type="OrthoDB" id="5292073at2"/>
<dbReference type="SUPFAM" id="SSF103515">
    <property type="entry name" value="Autotransporter"/>
    <property type="match status" value="1"/>
</dbReference>
<dbReference type="Proteomes" id="UP000186513">
    <property type="component" value="Unassembled WGS sequence"/>
</dbReference>
<feature type="chain" id="PRO_5012769417" evidence="2">
    <location>
        <begin position="27"/>
        <end position="917"/>
    </location>
</feature>
<dbReference type="PROSITE" id="PS51208">
    <property type="entry name" value="AUTOTRANSPORTER"/>
    <property type="match status" value="1"/>
</dbReference>
<gene>
    <name evidence="4" type="ORF">SAMN02745887_01689</name>
</gene>
<dbReference type="AlphaFoldDB" id="A0A1K2HFX7"/>
<dbReference type="PANTHER" id="PTHR45648">
    <property type="entry name" value="GDSL LIPASE/ACYLHYDROLASE FAMILY PROTEIN (AFU_ORTHOLOGUE AFUA_4G14700)"/>
    <property type="match status" value="1"/>
</dbReference>
<evidence type="ECO:0000313" key="5">
    <source>
        <dbReference type="Proteomes" id="UP000186513"/>
    </source>
</evidence>
<proteinExistence type="predicted"/>
<feature type="domain" description="Autotransporter" evidence="3">
    <location>
        <begin position="632"/>
        <end position="917"/>
    </location>
</feature>